<feature type="region of interest" description="Disordered" evidence="1">
    <location>
        <begin position="16"/>
        <end position="35"/>
    </location>
</feature>
<evidence type="ECO:0000256" key="1">
    <source>
        <dbReference type="SAM" id="MobiDB-lite"/>
    </source>
</evidence>
<sequence>MDSCLTSAQRRIVEASPHCVEKRRGGHLNMTSNPADTITLGLQRSARRTPSNHSGTQRRTQHPPSTIKHPIEDVVPPPVADHRPLSDDIARRRPSVESSWQHKSAPARQPPQPPLPVIPPHWFDESFPHVGPSAKKQYLQFVDSNVILFATLGLRLVSQGDATVATFSREMKAMGADTTTRTVVTKYLTTAFAIKH</sequence>
<feature type="compositionally biased region" description="Polar residues" evidence="1">
    <location>
        <begin position="42"/>
        <end position="64"/>
    </location>
</feature>
<organism evidence="3 4">
    <name type="scientific">Aphanomyces stellatus</name>
    <dbReference type="NCBI Taxonomy" id="120398"/>
    <lineage>
        <taxon>Eukaryota</taxon>
        <taxon>Sar</taxon>
        <taxon>Stramenopiles</taxon>
        <taxon>Oomycota</taxon>
        <taxon>Saprolegniomycetes</taxon>
        <taxon>Saprolegniales</taxon>
        <taxon>Verrucalvaceae</taxon>
        <taxon>Aphanomyces</taxon>
    </lineage>
</organism>
<protein>
    <submittedName>
        <fullName evidence="3">Aste57867_21266 protein</fullName>
    </submittedName>
</protein>
<accession>A0A485LHN8</accession>
<reference evidence="2" key="2">
    <citation type="submission" date="2019-06" db="EMBL/GenBank/DDBJ databases">
        <title>Genomics analysis of Aphanomyces spp. identifies a new class of oomycete effector associated with host adaptation.</title>
        <authorList>
            <person name="Gaulin E."/>
        </authorList>
    </citation>
    <scope>NUCLEOTIDE SEQUENCE</scope>
    <source>
        <strain evidence="2">CBS 578.67</strain>
    </source>
</reference>
<feature type="region of interest" description="Disordered" evidence="1">
    <location>
        <begin position="42"/>
        <end position="114"/>
    </location>
</feature>
<dbReference type="Proteomes" id="UP000332933">
    <property type="component" value="Unassembled WGS sequence"/>
</dbReference>
<gene>
    <name evidence="3" type="primary">Aste57867_21266</name>
    <name evidence="2" type="ORF">As57867_021197</name>
    <name evidence="3" type="ORF">ASTE57867_21266</name>
</gene>
<evidence type="ECO:0000313" key="4">
    <source>
        <dbReference type="Proteomes" id="UP000332933"/>
    </source>
</evidence>
<proteinExistence type="predicted"/>
<dbReference type="EMBL" id="CAADRA010006991">
    <property type="protein sequence ID" value="VFT97938.1"/>
    <property type="molecule type" value="Genomic_DNA"/>
</dbReference>
<evidence type="ECO:0000313" key="3">
    <source>
        <dbReference type="EMBL" id="VFT97938.1"/>
    </source>
</evidence>
<name>A0A485LHN8_9STRA</name>
<evidence type="ECO:0000313" key="2">
    <source>
        <dbReference type="EMBL" id="KAF0686974.1"/>
    </source>
</evidence>
<dbReference type="OrthoDB" id="161102at2759"/>
<reference evidence="3 4" key="1">
    <citation type="submission" date="2019-03" db="EMBL/GenBank/DDBJ databases">
        <authorList>
            <person name="Gaulin E."/>
            <person name="Dumas B."/>
        </authorList>
    </citation>
    <scope>NUCLEOTIDE SEQUENCE [LARGE SCALE GENOMIC DNA]</scope>
    <source>
        <strain evidence="3">CBS 568.67</strain>
    </source>
</reference>
<dbReference type="EMBL" id="VJMH01006965">
    <property type="protein sequence ID" value="KAF0686974.1"/>
    <property type="molecule type" value="Genomic_DNA"/>
</dbReference>
<keyword evidence="4" id="KW-1185">Reference proteome</keyword>
<dbReference type="AlphaFoldDB" id="A0A485LHN8"/>
<feature type="compositionally biased region" description="Basic and acidic residues" evidence="1">
    <location>
        <begin position="80"/>
        <end position="95"/>
    </location>
</feature>